<proteinExistence type="inferred from homology"/>
<dbReference type="PANTHER" id="PTHR30065">
    <property type="entry name" value="FLAGELLAR BIOSYNTHETIC PROTEIN FLIR"/>
    <property type="match status" value="1"/>
</dbReference>
<evidence type="ECO:0000256" key="4">
    <source>
        <dbReference type="ARBA" id="ARBA00022475"/>
    </source>
</evidence>
<dbReference type="Pfam" id="PF01311">
    <property type="entry name" value="Bac_export_1"/>
    <property type="match status" value="1"/>
</dbReference>
<evidence type="ECO:0000256" key="3">
    <source>
        <dbReference type="ARBA" id="ARBA00021717"/>
    </source>
</evidence>
<feature type="transmembrane region" description="Helical" evidence="10">
    <location>
        <begin position="6"/>
        <end position="29"/>
    </location>
</feature>
<keyword evidence="11" id="KW-0282">Flagellum</keyword>
<organism evidence="11 12">
    <name type="scientific">Herbaspirillum hiltneri N3</name>
    <dbReference type="NCBI Taxonomy" id="1262470"/>
    <lineage>
        <taxon>Bacteria</taxon>
        <taxon>Pseudomonadati</taxon>
        <taxon>Pseudomonadota</taxon>
        <taxon>Betaproteobacteria</taxon>
        <taxon>Burkholderiales</taxon>
        <taxon>Oxalobacteraceae</taxon>
        <taxon>Herbaspirillum</taxon>
    </lineage>
</organism>
<comment type="function">
    <text evidence="1 10">Role in flagellar biosynthesis.</text>
</comment>
<keyword evidence="11" id="KW-0966">Cell projection</keyword>
<feature type="transmembrane region" description="Helical" evidence="10">
    <location>
        <begin position="129"/>
        <end position="152"/>
    </location>
</feature>
<keyword evidence="5 10" id="KW-0812">Transmembrane</keyword>
<dbReference type="NCBIfam" id="TIGR01400">
    <property type="entry name" value="fliR"/>
    <property type="match status" value="1"/>
</dbReference>
<evidence type="ECO:0000256" key="6">
    <source>
        <dbReference type="ARBA" id="ARBA00022989"/>
    </source>
</evidence>
<feature type="transmembrane region" description="Helical" evidence="10">
    <location>
        <begin position="41"/>
        <end position="60"/>
    </location>
</feature>
<keyword evidence="8 10" id="KW-0975">Bacterial flagellum</keyword>
<reference evidence="12" key="1">
    <citation type="journal article" date="2015" name="Genome Announc.">
        <title>Complete Genome Sequence of Herbaspirillum hiltneri N3 (DSM 17495), Isolated from Surface-Sterilized Wheat Roots.</title>
        <authorList>
            <person name="Guizelini D."/>
            <person name="Saizaki P.M."/>
            <person name="Coimbra N.A."/>
            <person name="Weiss V.A."/>
            <person name="Faoro H."/>
            <person name="Sfeir M.Z."/>
            <person name="Baura V.A."/>
            <person name="Monteiro R.A."/>
            <person name="Chubatsu L.S."/>
            <person name="Souza E.M."/>
            <person name="Cruz L.M."/>
            <person name="Pedrosa F.O."/>
            <person name="Raittz R.T."/>
            <person name="Marchaukoski J.N."/>
            <person name="Steffens M.B."/>
        </authorList>
    </citation>
    <scope>NUCLEOTIDE SEQUENCE [LARGE SCALE GENOMIC DNA]</scope>
    <source>
        <strain evidence="12">N3</strain>
    </source>
</reference>
<evidence type="ECO:0000256" key="1">
    <source>
        <dbReference type="ARBA" id="ARBA00002578"/>
    </source>
</evidence>
<keyword evidence="11" id="KW-0969">Cilium</keyword>
<accession>A0ABN4HWM8</accession>
<dbReference type="PRINTS" id="PR00953">
    <property type="entry name" value="TYPE3IMRPROT"/>
</dbReference>
<feature type="transmembrane region" description="Helical" evidence="10">
    <location>
        <begin position="214"/>
        <end position="238"/>
    </location>
</feature>
<comment type="similarity">
    <text evidence="2 10">Belongs to the FliR/MopE/SpaR family.</text>
</comment>
<keyword evidence="4 10" id="KW-1003">Cell membrane</keyword>
<evidence type="ECO:0000313" key="11">
    <source>
        <dbReference type="EMBL" id="AKZ63007.1"/>
    </source>
</evidence>
<dbReference type="InterPro" id="IPR002010">
    <property type="entry name" value="T3SS_IM_R"/>
</dbReference>
<dbReference type="InterPro" id="IPR006303">
    <property type="entry name" value="FliR"/>
</dbReference>
<feature type="transmembrane region" description="Helical" evidence="10">
    <location>
        <begin position="180"/>
        <end position="202"/>
    </location>
</feature>
<keyword evidence="6 10" id="KW-1133">Transmembrane helix</keyword>
<evidence type="ECO:0000256" key="9">
    <source>
        <dbReference type="NCBIfam" id="TIGR01400"/>
    </source>
</evidence>
<evidence type="ECO:0000313" key="12">
    <source>
        <dbReference type="Proteomes" id="UP000063429"/>
    </source>
</evidence>
<evidence type="ECO:0000256" key="5">
    <source>
        <dbReference type="ARBA" id="ARBA00022692"/>
    </source>
</evidence>
<dbReference type="RefSeq" id="WP_053197177.1">
    <property type="nucleotide sequence ID" value="NZ_CP011409.1"/>
</dbReference>
<dbReference type="PANTHER" id="PTHR30065:SF8">
    <property type="entry name" value="FLAGELLAR BIOSYNTHETIC PROTEIN FLIR"/>
    <property type="match status" value="1"/>
</dbReference>
<evidence type="ECO:0000256" key="8">
    <source>
        <dbReference type="ARBA" id="ARBA00023143"/>
    </source>
</evidence>
<sequence length="267" mass="28345">MINVTSAQLYIWIAAFIWPLTRILGLLAVAPPFGSASVPMLVKILLGVMTSLVIAPNVPVPPALDPMSMTGLLILVQQFIIGAAMGFSVRLVFAAVEMAGEMTSNTMGLGFAVFFDPQSQGRTSAVSQLFSLLATLVFLSINGHLLLVAVMADSFNTLPITATPVTAEGFHYVALSGARIFSMGLQLSLPMLVALLITNMALGILTRAAPALNLFGIGFPITMVVGFLLIAICLPYMLTPLQHFLSDTIETVRMLGGMATIPPIPKR</sequence>
<evidence type="ECO:0000256" key="7">
    <source>
        <dbReference type="ARBA" id="ARBA00023136"/>
    </source>
</evidence>
<dbReference type="EMBL" id="CP011409">
    <property type="protein sequence ID" value="AKZ63007.1"/>
    <property type="molecule type" value="Genomic_DNA"/>
</dbReference>
<protein>
    <recommendedName>
        <fullName evidence="3 9">Flagellar biosynthetic protein FliR</fullName>
    </recommendedName>
</protein>
<gene>
    <name evidence="11" type="ORF">F506_10295</name>
</gene>
<dbReference type="Proteomes" id="UP000063429">
    <property type="component" value="Chromosome"/>
</dbReference>
<feature type="transmembrane region" description="Helical" evidence="10">
    <location>
        <begin position="72"/>
        <end position="93"/>
    </location>
</feature>
<evidence type="ECO:0000256" key="10">
    <source>
        <dbReference type="RuleBase" id="RU362071"/>
    </source>
</evidence>
<comment type="subcellular location">
    <subcellularLocation>
        <location evidence="10">Cell membrane</location>
        <topology evidence="10">Multi-pass membrane protein</topology>
    </subcellularLocation>
    <subcellularLocation>
        <location evidence="10">Bacterial flagellum basal body</location>
    </subcellularLocation>
</comment>
<evidence type="ECO:0000256" key="2">
    <source>
        <dbReference type="ARBA" id="ARBA00009772"/>
    </source>
</evidence>
<name>A0ABN4HWM8_9BURK</name>
<keyword evidence="12" id="KW-1185">Reference proteome</keyword>
<keyword evidence="7 10" id="KW-0472">Membrane</keyword>